<proteinExistence type="predicted"/>
<evidence type="ECO:0000313" key="2">
    <source>
        <dbReference type="EMBL" id="MBB3890144.1"/>
    </source>
</evidence>
<dbReference type="InterPro" id="IPR021647">
    <property type="entry name" value="CusF_Ec"/>
</dbReference>
<feature type="chain" id="PRO_5032629250" evidence="1">
    <location>
        <begin position="21"/>
        <end position="107"/>
    </location>
</feature>
<dbReference type="EMBL" id="JACIDK010000001">
    <property type="protein sequence ID" value="MBB3890144.1"/>
    <property type="molecule type" value="Genomic_DNA"/>
</dbReference>
<evidence type="ECO:0000313" key="3">
    <source>
        <dbReference type="Proteomes" id="UP000530564"/>
    </source>
</evidence>
<dbReference type="InterPro" id="IPR042230">
    <property type="entry name" value="CusF_sf"/>
</dbReference>
<dbReference type="Pfam" id="PF11604">
    <property type="entry name" value="CusF_Ec"/>
    <property type="match status" value="1"/>
</dbReference>
<accession>A0A839ZVQ7</accession>
<name>A0A839ZVQ7_9CAUL</name>
<feature type="signal peptide" evidence="1">
    <location>
        <begin position="1"/>
        <end position="20"/>
    </location>
</feature>
<gene>
    <name evidence="2" type="ORF">GGQ61_000841</name>
</gene>
<keyword evidence="1" id="KW-0732">Signal</keyword>
<protein>
    <submittedName>
        <fullName evidence="2">Cu(I)/Ag(I) efflux system protein CusF</fullName>
    </submittedName>
</protein>
<reference evidence="2 3" key="1">
    <citation type="submission" date="2020-08" db="EMBL/GenBank/DDBJ databases">
        <title>Genomic Encyclopedia of Type Strains, Phase IV (KMG-IV): sequencing the most valuable type-strain genomes for metagenomic binning, comparative biology and taxonomic classification.</title>
        <authorList>
            <person name="Goeker M."/>
        </authorList>
    </citation>
    <scope>NUCLEOTIDE SEQUENCE [LARGE SCALE GENOMIC DNA]</scope>
    <source>
        <strain evidence="2 3">DSM 21793</strain>
    </source>
</reference>
<dbReference type="RefSeq" id="WP_183770009.1">
    <property type="nucleotide sequence ID" value="NZ_JACIDK010000001.1"/>
</dbReference>
<sequence length="107" mass="10915">MKTLLLAIAALGVSATGALAHGQDHSEHAGHAAPAAAGSVEGTGVVKKIDAKTGSVTIAHDPIKALNWPAMTMPFKVADKVLLAKVKVGAKVRFDLSGQTITAIRPQ</sequence>
<dbReference type="Proteomes" id="UP000530564">
    <property type="component" value="Unassembled WGS sequence"/>
</dbReference>
<organism evidence="2 3">
    <name type="scientific">Phenylobacterium haematophilum</name>
    <dbReference type="NCBI Taxonomy" id="98513"/>
    <lineage>
        <taxon>Bacteria</taxon>
        <taxon>Pseudomonadati</taxon>
        <taxon>Pseudomonadota</taxon>
        <taxon>Alphaproteobacteria</taxon>
        <taxon>Caulobacterales</taxon>
        <taxon>Caulobacteraceae</taxon>
        <taxon>Phenylobacterium</taxon>
    </lineage>
</organism>
<evidence type="ECO:0000256" key="1">
    <source>
        <dbReference type="SAM" id="SignalP"/>
    </source>
</evidence>
<dbReference type="Gene3D" id="2.40.50.320">
    <property type="entry name" value="Copper binding periplasmic protein CusF"/>
    <property type="match status" value="1"/>
</dbReference>
<keyword evidence="3" id="KW-1185">Reference proteome</keyword>
<dbReference type="AlphaFoldDB" id="A0A839ZVQ7"/>
<comment type="caution">
    <text evidence="2">The sequence shown here is derived from an EMBL/GenBank/DDBJ whole genome shotgun (WGS) entry which is preliminary data.</text>
</comment>